<organism evidence="2 3">
    <name type="scientific">Chitinophaga filiformis</name>
    <name type="common">Myxococcus filiformis</name>
    <name type="synonym">Flexibacter filiformis</name>
    <dbReference type="NCBI Taxonomy" id="104663"/>
    <lineage>
        <taxon>Bacteria</taxon>
        <taxon>Pseudomonadati</taxon>
        <taxon>Bacteroidota</taxon>
        <taxon>Chitinophagia</taxon>
        <taxon>Chitinophagales</taxon>
        <taxon>Chitinophagaceae</taxon>
        <taxon>Chitinophaga</taxon>
    </lineage>
</organism>
<dbReference type="PRINTS" id="PR00480">
    <property type="entry name" value="ASTACIN"/>
</dbReference>
<evidence type="ECO:0008006" key="4">
    <source>
        <dbReference type="Google" id="ProtNLM"/>
    </source>
</evidence>
<evidence type="ECO:0000256" key="1">
    <source>
        <dbReference type="SAM" id="Phobius"/>
    </source>
</evidence>
<keyword evidence="1" id="KW-0472">Membrane</keyword>
<dbReference type="GO" id="GO:0004222">
    <property type="term" value="F:metalloendopeptidase activity"/>
    <property type="evidence" value="ECO:0007669"/>
    <property type="project" value="InterPro"/>
</dbReference>
<sequence>MLPVSRHAINLFNGTYVRYGVIGSIFICLFSILSACRNRPKSPEHSDEKSLLFDTVRSEISSDTFLIMPPSQPQSPIFYISLDTLYKYFDTIRINNKTYFLVEGDILMDELEFQRQMTRRMREYLPEAFQVYHEKVQRVIIGYDERNADTIKWKKFPIRFCIDKKSFLPVSNGYEIIKNAITVASRDWGNLCKVKFDYLPAFDERPATGENIDFVIEYQPSGSSRFVASAFYPDSPKSNRLLRIYSGYWNGLHDKAGVLRHELGHILGFKHEHSSKMNLVPLQCRLKYGEEYFPALPITVYDSFSVMHYFCGGAGTHSMLFSKRDTAGFRLVYGY</sequence>
<proteinExistence type="predicted"/>
<dbReference type="Gene3D" id="3.40.390.10">
    <property type="entry name" value="Collagenase (Catalytic Domain)"/>
    <property type="match status" value="1"/>
</dbReference>
<evidence type="ECO:0000313" key="2">
    <source>
        <dbReference type="EMBL" id="SDF62085.1"/>
    </source>
</evidence>
<dbReference type="Proteomes" id="UP000199045">
    <property type="component" value="Unassembled WGS sequence"/>
</dbReference>
<dbReference type="InterPro" id="IPR001506">
    <property type="entry name" value="Peptidase_M12A"/>
</dbReference>
<name>A0A1G7MJX8_CHIFI</name>
<reference evidence="2 3" key="1">
    <citation type="submission" date="2016-10" db="EMBL/GenBank/DDBJ databases">
        <authorList>
            <person name="de Groot N.N."/>
        </authorList>
    </citation>
    <scope>NUCLEOTIDE SEQUENCE [LARGE SCALE GENOMIC DNA]</scope>
    <source>
        <strain evidence="2 3">DSM 527</strain>
    </source>
</reference>
<keyword evidence="1" id="KW-0812">Transmembrane</keyword>
<dbReference type="InterPro" id="IPR024079">
    <property type="entry name" value="MetalloPept_cat_dom_sf"/>
</dbReference>
<dbReference type="EMBL" id="FNBN01000002">
    <property type="protein sequence ID" value="SDF62085.1"/>
    <property type="molecule type" value="Genomic_DNA"/>
</dbReference>
<dbReference type="SUPFAM" id="SSF55486">
    <property type="entry name" value="Metalloproteases ('zincins'), catalytic domain"/>
    <property type="match status" value="1"/>
</dbReference>
<protein>
    <recommendedName>
        <fullName evidence="4">Peptidase metallopeptidase domain-containing protein</fullName>
    </recommendedName>
</protein>
<accession>A0A1G7MJX8</accession>
<dbReference type="GO" id="GO:0006508">
    <property type="term" value="P:proteolysis"/>
    <property type="evidence" value="ECO:0007669"/>
    <property type="project" value="InterPro"/>
</dbReference>
<evidence type="ECO:0000313" key="3">
    <source>
        <dbReference type="Proteomes" id="UP000199045"/>
    </source>
</evidence>
<gene>
    <name evidence="2" type="ORF">SAMN04488121_102467</name>
</gene>
<dbReference type="AlphaFoldDB" id="A0A1G7MJX8"/>
<feature type="transmembrane region" description="Helical" evidence="1">
    <location>
        <begin position="16"/>
        <end position="36"/>
    </location>
</feature>
<dbReference type="STRING" id="104663.SAMN04488121_102467"/>
<keyword evidence="1" id="KW-1133">Transmembrane helix</keyword>